<dbReference type="SUPFAM" id="SSF53901">
    <property type="entry name" value="Thiolase-like"/>
    <property type="match status" value="2"/>
</dbReference>
<dbReference type="PIRSF" id="PIRSF000429">
    <property type="entry name" value="Ac-CoA_Ac_transf"/>
    <property type="match status" value="1"/>
</dbReference>
<evidence type="ECO:0000313" key="14">
    <source>
        <dbReference type="Proteomes" id="UP000734218"/>
    </source>
</evidence>
<feature type="domain" description="Thiolase N-terminal" evidence="11">
    <location>
        <begin position="5"/>
        <end position="269"/>
    </location>
</feature>
<dbReference type="InterPro" id="IPR016039">
    <property type="entry name" value="Thiolase-like"/>
</dbReference>
<dbReference type="InterPro" id="IPR020613">
    <property type="entry name" value="Thiolase_CS"/>
</dbReference>
<proteinExistence type="inferred from homology"/>
<sequence>MREAAIVSTARTGIARAFKGAFNDTDTPVLAAHVVNAAVDRAGIDPARIEDVIMGVGSQWGPQGFNLGRTSVFAGHLPQDVPGVALDRKCASGLTALAFAARGIIAGDMDVAVAGGAESITHTRNSHAPNHRAQPQSVTDGAPHAYMAMIETAELVAERYGISREAQDALAAQSHQRAADGFAAGRFADEIVPITVEQDIVAKDGSITGRQTVTLDRDEGVRADTTVEALARLKPVWRDGQIVTEGRFVTAGNASQLSDGASAQLLMDRATAKAEGLPILGIYRGFQSAGCAPEEMGIGPVFAIPKLLDRAGLSVADIGLWEINEAFASQLIYCRDRLGIPDDRLNVDGGGIAVGHPFGMTGSRLAGHALIEARRRGVRWAVVSMCVAGGMGSAGLFEITD</sequence>
<keyword evidence="8 10" id="KW-0012">Acyltransferase</keyword>
<dbReference type="Pfam" id="PF00108">
    <property type="entry name" value="Thiolase_N"/>
    <property type="match status" value="1"/>
</dbReference>
<comment type="similarity">
    <text evidence="2 10">Belongs to the thiolase-like superfamily. Thiolase family.</text>
</comment>
<keyword evidence="4" id="KW-0276">Fatty acid metabolism</keyword>
<dbReference type="PROSITE" id="PS00099">
    <property type="entry name" value="THIOLASE_3"/>
    <property type="match status" value="1"/>
</dbReference>
<evidence type="ECO:0000256" key="1">
    <source>
        <dbReference type="ARBA" id="ARBA00004275"/>
    </source>
</evidence>
<evidence type="ECO:0000256" key="8">
    <source>
        <dbReference type="ARBA" id="ARBA00023315"/>
    </source>
</evidence>
<dbReference type="InterPro" id="IPR020616">
    <property type="entry name" value="Thiolase_N"/>
</dbReference>
<evidence type="ECO:0000256" key="10">
    <source>
        <dbReference type="RuleBase" id="RU003557"/>
    </source>
</evidence>
<dbReference type="InterPro" id="IPR020610">
    <property type="entry name" value="Thiolase_AS"/>
</dbReference>
<protein>
    <recommendedName>
        <fullName evidence="9">acetyl-CoA C-acyltransferase</fullName>
        <ecNumber evidence="9">2.3.1.16</ecNumber>
    </recommendedName>
</protein>
<comment type="caution">
    <text evidence="13">The sequence shown here is derived from an EMBL/GenBank/DDBJ whole genome shotgun (WGS) entry which is preliminary data.</text>
</comment>
<gene>
    <name evidence="13" type="ORF">GGR88_001994</name>
</gene>
<evidence type="ECO:0000256" key="7">
    <source>
        <dbReference type="ARBA" id="ARBA00023140"/>
    </source>
</evidence>
<dbReference type="InterPro" id="IPR020617">
    <property type="entry name" value="Thiolase_C"/>
</dbReference>
<dbReference type="CDD" id="cd00751">
    <property type="entry name" value="thiolase"/>
    <property type="match status" value="1"/>
</dbReference>
<dbReference type="Gene3D" id="3.40.47.10">
    <property type="match status" value="1"/>
</dbReference>
<dbReference type="InterPro" id="IPR002155">
    <property type="entry name" value="Thiolase"/>
</dbReference>
<dbReference type="PANTHER" id="PTHR43853">
    <property type="entry name" value="3-KETOACYL-COA THIOLASE, PEROXISOMAL"/>
    <property type="match status" value="1"/>
</dbReference>
<dbReference type="NCBIfam" id="TIGR01930">
    <property type="entry name" value="AcCoA-C-Actrans"/>
    <property type="match status" value="1"/>
</dbReference>
<evidence type="ECO:0000256" key="4">
    <source>
        <dbReference type="ARBA" id="ARBA00022832"/>
    </source>
</evidence>
<dbReference type="Pfam" id="PF02803">
    <property type="entry name" value="Thiolase_C"/>
    <property type="match status" value="1"/>
</dbReference>
<dbReference type="RefSeq" id="WP_167954556.1">
    <property type="nucleotide sequence ID" value="NZ_JAATJE010000002.1"/>
</dbReference>
<dbReference type="PANTHER" id="PTHR43853:SF8">
    <property type="entry name" value="3-KETOACYL-COA THIOLASE, PEROXISOMAL"/>
    <property type="match status" value="1"/>
</dbReference>
<keyword evidence="5" id="KW-0809">Transit peptide</keyword>
<accession>A0ABX0XMI2</accession>
<reference evidence="13 14" key="1">
    <citation type="submission" date="2020-03" db="EMBL/GenBank/DDBJ databases">
        <title>Genomic Encyclopedia of Type Strains, Phase IV (KMG-IV): sequencing the most valuable type-strain genomes for metagenomic binning, comparative biology and taxonomic classification.</title>
        <authorList>
            <person name="Goeker M."/>
        </authorList>
    </citation>
    <scope>NUCLEOTIDE SEQUENCE [LARGE SCALE GENOMIC DNA]</scope>
    <source>
        <strain evidence="13 14">DSM 27651</strain>
    </source>
</reference>
<evidence type="ECO:0000256" key="3">
    <source>
        <dbReference type="ARBA" id="ARBA00022679"/>
    </source>
</evidence>
<dbReference type="PROSITE" id="PS00737">
    <property type="entry name" value="THIOLASE_2"/>
    <property type="match status" value="1"/>
</dbReference>
<keyword evidence="3 10" id="KW-0808">Transferase</keyword>
<keyword evidence="14" id="KW-1185">Reference proteome</keyword>
<evidence type="ECO:0000256" key="6">
    <source>
        <dbReference type="ARBA" id="ARBA00023098"/>
    </source>
</evidence>
<keyword evidence="7" id="KW-0576">Peroxisome</keyword>
<evidence type="ECO:0000256" key="5">
    <source>
        <dbReference type="ARBA" id="ARBA00022946"/>
    </source>
</evidence>
<dbReference type="EC" id="2.3.1.16" evidence="9"/>
<dbReference type="Proteomes" id="UP000734218">
    <property type="component" value="Unassembled WGS sequence"/>
</dbReference>
<dbReference type="GO" id="GO:0003985">
    <property type="term" value="F:acetyl-CoA C-acetyltransferase activity"/>
    <property type="evidence" value="ECO:0007669"/>
    <property type="project" value="UniProtKB-EC"/>
</dbReference>
<dbReference type="EMBL" id="JAATJE010000002">
    <property type="protein sequence ID" value="NJC34480.1"/>
    <property type="molecule type" value="Genomic_DNA"/>
</dbReference>
<evidence type="ECO:0000256" key="9">
    <source>
        <dbReference type="ARBA" id="ARBA00024073"/>
    </source>
</evidence>
<evidence type="ECO:0000259" key="12">
    <source>
        <dbReference type="Pfam" id="PF02803"/>
    </source>
</evidence>
<keyword evidence="6" id="KW-0443">Lipid metabolism</keyword>
<organism evidence="13 14">
    <name type="scientific">Sphingomonas jejuensis</name>
    <dbReference type="NCBI Taxonomy" id="904715"/>
    <lineage>
        <taxon>Bacteria</taxon>
        <taxon>Pseudomonadati</taxon>
        <taxon>Pseudomonadota</taxon>
        <taxon>Alphaproteobacteria</taxon>
        <taxon>Sphingomonadales</taxon>
        <taxon>Sphingomonadaceae</taxon>
        <taxon>Sphingomonas</taxon>
    </lineage>
</organism>
<dbReference type="InterPro" id="IPR050215">
    <property type="entry name" value="Thiolase-like_sf_Thiolase"/>
</dbReference>
<name>A0ABX0XMI2_9SPHN</name>
<evidence type="ECO:0000313" key="13">
    <source>
        <dbReference type="EMBL" id="NJC34480.1"/>
    </source>
</evidence>
<comment type="subcellular location">
    <subcellularLocation>
        <location evidence="1">Peroxisome</location>
    </subcellularLocation>
</comment>
<evidence type="ECO:0000259" key="11">
    <source>
        <dbReference type="Pfam" id="PF00108"/>
    </source>
</evidence>
<feature type="domain" description="Thiolase C-terminal" evidence="12">
    <location>
        <begin position="279"/>
        <end position="398"/>
    </location>
</feature>
<evidence type="ECO:0000256" key="2">
    <source>
        <dbReference type="ARBA" id="ARBA00010982"/>
    </source>
</evidence>